<feature type="region of interest" description="Disordered" evidence="1">
    <location>
        <begin position="1"/>
        <end position="75"/>
    </location>
</feature>
<accession>A0A392U4V9</accession>
<dbReference type="Proteomes" id="UP000265520">
    <property type="component" value="Unassembled WGS sequence"/>
</dbReference>
<protein>
    <submittedName>
        <fullName evidence="2">Uncharacterized protein</fullName>
    </submittedName>
</protein>
<dbReference type="AlphaFoldDB" id="A0A392U4V9"/>
<proteinExistence type="predicted"/>
<comment type="caution">
    <text evidence="2">The sequence shown here is derived from an EMBL/GenBank/DDBJ whole genome shotgun (WGS) entry which is preliminary data.</text>
</comment>
<feature type="compositionally biased region" description="Basic and acidic residues" evidence="1">
    <location>
        <begin position="63"/>
        <end position="75"/>
    </location>
</feature>
<dbReference type="EMBL" id="LXQA010737079">
    <property type="protein sequence ID" value="MCI68469.1"/>
    <property type="molecule type" value="Genomic_DNA"/>
</dbReference>
<evidence type="ECO:0000313" key="2">
    <source>
        <dbReference type="EMBL" id="MCI68469.1"/>
    </source>
</evidence>
<organism evidence="2 3">
    <name type="scientific">Trifolium medium</name>
    <dbReference type="NCBI Taxonomy" id="97028"/>
    <lineage>
        <taxon>Eukaryota</taxon>
        <taxon>Viridiplantae</taxon>
        <taxon>Streptophyta</taxon>
        <taxon>Embryophyta</taxon>
        <taxon>Tracheophyta</taxon>
        <taxon>Spermatophyta</taxon>
        <taxon>Magnoliopsida</taxon>
        <taxon>eudicotyledons</taxon>
        <taxon>Gunneridae</taxon>
        <taxon>Pentapetalae</taxon>
        <taxon>rosids</taxon>
        <taxon>fabids</taxon>
        <taxon>Fabales</taxon>
        <taxon>Fabaceae</taxon>
        <taxon>Papilionoideae</taxon>
        <taxon>50 kb inversion clade</taxon>
        <taxon>NPAAA clade</taxon>
        <taxon>Hologalegina</taxon>
        <taxon>IRL clade</taxon>
        <taxon>Trifolieae</taxon>
        <taxon>Trifolium</taxon>
    </lineage>
</organism>
<keyword evidence="3" id="KW-1185">Reference proteome</keyword>
<reference evidence="2 3" key="1">
    <citation type="journal article" date="2018" name="Front. Plant Sci.">
        <title>Red Clover (Trifolium pratense) and Zigzag Clover (T. medium) - A Picture of Genomic Similarities and Differences.</title>
        <authorList>
            <person name="Dluhosova J."/>
            <person name="Istvanek J."/>
            <person name="Nedelnik J."/>
            <person name="Repkova J."/>
        </authorList>
    </citation>
    <scope>NUCLEOTIDE SEQUENCE [LARGE SCALE GENOMIC DNA]</scope>
    <source>
        <strain evidence="3">cv. 10/8</strain>
        <tissue evidence="2">Leaf</tissue>
    </source>
</reference>
<feature type="non-terminal residue" evidence="2">
    <location>
        <position position="75"/>
    </location>
</feature>
<feature type="compositionally biased region" description="Polar residues" evidence="1">
    <location>
        <begin position="21"/>
        <end position="31"/>
    </location>
</feature>
<evidence type="ECO:0000256" key="1">
    <source>
        <dbReference type="SAM" id="MobiDB-lite"/>
    </source>
</evidence>
<name>A0A392U4V9_9FABA</name>
<sequence>MTQGKSVATSGRGQPEKKNPANLNKFGNNQRIKYPENQPHAEATETPKTRNHHHEGDSVEAATTKHQENRKTTQH</sequence>
<feature type="compositionally biased region" description="Polar residues" evidence="1">
    <location>
        <begin position="1"/>
        <end position="12"/>
    </location>
</feature>
<evidence type="ECO:0000313" key="3">
    <source>
        <dbReference type="Proteomes" id="UP000265520"/>
    </source>
</evidence>